<dbReference type="InterPro" id="IPR037313">
    <property type="entry name" value="PKN_HR1_1"/>
</dbReference>
<keyword evidence="20" id="KW-0539">Nucleus</keyword>
<dbReference type="GO" id="GO:0005634">
    <property type="term" value="C:nucleus"/>
    <property type="evidence" value="ECO:0007669"/>
    <property type="project" value="UniProtKB-SubCell"/>
</dbReference>
<keyword evidence="16" id="KW-0805">Transcription regulation</keyword>
<dbReference type="PROSITE" id="PS00107">
    <property type="entry name" value="PROTEIN_KINASE_ATP"/>
    <property type="match status" value="1"/>
</dbReference>
<evidence type="ECO:0000256" key="21">
    <source>
        <dbReference type="ARBA" id="ARBA00047272"/>
    </source>
</evidence>
<evidence type="ECO:0000256" key="20">
    <source>
        <dbReference type="ARBA" id="ARBA00023242"/>
    </source>
</evidence>
<dbReference type="SMART" id="SM00220">
    <property type="entry name" value="S_TKc"/>
    <property type="match status" value="1"/>
</dbReference>
<comment type="subcellular location">
    <subcellularLocation>
        <location evidence="5">Cleavage furrow</location>
    </subcellularLocation>
    <subcellularLocation>
        <location evidence="4">Cytoplasm</location>
    </subcellularLocation>
    <subcellularLocation>
        <location evidence="3">Membrane</location>
    </subcellularLocation>
    <subcellularLocation>
        <location evidence="2">Midbody</location>
    </subcellularLocation>
    <subcellularLocation>
        <location evidence="1">Nucleus</location>
    </subcellularLocation>
</comment>
<feature type="domain" description="REM-1" evidence="29">
    <location>
        <begin position="124"/>
        <end position="203"/>
    </location>
</feature>
<evidence type="ECO:0000256" key="17">
    <source>
        <dbReference type="ARBA" id="ARBA00023054"/>
    </source>
</evidence>
<feature type="binding site" evidence="24">
    <location>
        <position position="703"/>
    </location>
    <ligand>
        <name>ATP</name>
        <dbReference type="ChEBI" id="CHEBI:30616"/>
    </ligand>
</feature>
<evidence type="ECO:0000259" key="27">
    <source>
        <dbReference type="PROSITE" id="PS50011"/>
    </source>
</evidence>
<proteinExistence type="inferred from homology"/>
<dbReference type="CDD" id="cd05589">
    <property type="entry name" value="STKc_PKN"/>
    <property type="match status" value="1"/>
</dbReference>
<evidence type="ECO:0000313" key="30">
    <source>
        <dbReference type="Ensembl" id="ENSEEEP00000064215.1"/>
    </source>
</evidence>
<dbReference type="SMART" id="SM00133">
    <property type="entry name" value="S_TK_X"/>
    <property type="match status" value="1"/>
</dbReference>
<evidence type="ECO:0000256" key="2">
    <source>
        <dbReference type="ARBA" id="ARBA00004214"/>
    </source>
</evidence>
<keyword evidence="12" id="KW-0677">Repeat</keyword>
<dbReference type="GeneTree" id="ENSGT00940000154990"/>
<feature type="domain" description="REM-1" evidence="29">
    <location>
        <begin position="32"/>
        <end position="108"/>
    </location>
</feature>
<keyword evidence="8" id="KW-0963">Cytoplasm</keyword>
<dbReference type="SUPFAM" id="SSF56112">
    <property type="entry name" value="Protein kinase-like (PK-like)"/>
    <property type="match status" value="1"/>
</dbReference>
<dbReference type="Gene3D" id="1.10.510.10">
    <property type="entry name" value="Transferase(Phosphotransferase) domain 1"/>
    <property type="match status" value="1"/>
</dbReference>
<dbReference type="InterPro" id="IPR011009">
    <property type="entry name" value="Kinase-like_dom_sf"/>
</dbReference>
<evidence type="ECO:0000256" key="8">
    <source>
        <dbReference type="ARBA" id="ARBA00022490"/>
    </source>
</evidence>
<dbReference type="CDD" id="cd11630">
    <property type="entry name" value="HR1_PKN1_2"/>
    <property type="match status" value="1"/>
</dbReference>
<keyword evidence="11" id="KW-0808">Transferase</keyword>
<evidence type="ECO:0000256" key="13">
    <source>
        <dbReference type="ARBA" id="ARBA00022741"/>
    </source>
</evidence>
<dbReference type="FunFam" id="1.10.287.160:FF:000002">
    <property type="entry name" value="Putative serine/threonine-protein kinase N2"/>
    <property type="match status" value="1"/>
</dbReference>
<dbReference type="FunFam" id="3.30.200.20:FF:000058">
    <property type="entry name" value="Putative serine/threonine-protein kinase N2"/>
    <property type="match status" value="1"/>
</dbReference>
<dbReference type="FunFam" id="1.10.510.10:FF:000038">
    <property type="entry name" value="serine/threonine-protein kinase N2 isoform X1"/>
    <property type="match status" value="1"/>
</dbReference>
<feature type="region of interest" description="Disordered" evidence="26">
    <location>
        <begin position="558"/>
        <end position="590"/>
    </location>
</feature>
<evidence type="ECO:0000256" key="16">
    <source>
        <dbReference type="ARBA" id="ARBA00023015"/>
    </source>
</evidence>
<evidence type="ECO:0000259" key="28">
    <source>
        <dbReference type="PROSITE" id="PS51285"/>
    </source>
</evidence>
<evidence type="ECO:0000256" key="11">
    <source>
        <dbReference type="ARBA" id="ARBA00022679"/>
    </source>
</evidence>
<dbReference type="Pfam" id="PF02185">
    <property type="entry name" value="HR1"/>
    <property type="match status" value="3"/>
</dbReference>
<evidence type="ECO:0000256" key="23">
    <source>
        <dbReference type="PROSITE-ProRule" id="PRU01207"/>
    </source>
</evidence>
<comment type="similarity">
    <text evidence="6">Belongs to the protein kinase superfamily. AGC Ser/Thr protein kinase family. PKC subfamily.</text>
</comment>
<evidence type="ECO:0000256" key="5">
    <source>
        <dbReference type="ARBA" id="ARBA00004626"/>
    </source>
</evidence>
<evidence type="ECO:0000259" key="29">
    <source>
        <dbReference type="PROSITE" id="PS51860"/>
    </source>
</evidence>
<evidence type="ECO:0000256" key="19">
    <source>
        <dbReference type="ARBA" id="ARBA00023163"/>
    </source>
</evidence>
<dbReference type="PROSITE" id="PS51860">
    <property type="entry name" value="REM_1"/>
    <property type="match status" value="3"/>
</dbReference>
<dbReference type="PROSITE" id="PS50011">
    <property type="entry name" value="PROTEIN_KINASE_DOM"/>
    <property type="match status" value="1"/>
</dbReference>
<feature type="region of interest" description="Disordered" evidence="26">
    <location>
        <begin position="954"/>
        <end position="991"/>
    </location>
</feature>
<evidence type="ECO:0000256" key="6">
    <source>
        <dbReference type="ARBA" id="ARBA00005490"/>
    </source>
</evidence>
<evidence type="ECO:0000256" key="9">
    <source>
        <dbReference type="ARBA" id="ARBA00022527"/>
    </source>
</evidence>
<reference evidence="30 31" key="1">
    <citation type="submission" date="2020-05" db="EMBL/GenBank/DDBJ databases">
        <title>Electrophorus electricus (electric eel) genome, fEleEle1, primary haplotype.</title>
        <authorList>
            <person name="Myers G."/>
            <person name="Meyer A."/>
            <person name="Fedrigo O."/>
            <person name="Formenti G."/>
            <person name="Rhie A."/>
            <person name="Tracey A."/>
            <person name="Sims Y."/>
            <person name="Jarvis E.D."/>
        </authorList>
    </citation>
    <scope>NUCLEOTIDE SEQUENCE [LARGE SCALE GENOMIC DNA]</scope>
</reference>
<dbReference type="Gene3D" id="1.10.287.160">
    <property type="entry name" value="HR1 repeat"/>
    <property type="match status" value="3"/>
</dbReference>
<dbReference type="GO" id="GO:0005524">
    <property type="term" value="F:ATP binding"/>
    <property type="evidence" value="ECO:0007669"/>
    <property type="project" value="UniProtKB-UniRule"/>
</dbReference>
<keyword evidence="31" id="KW-1185">Reference proteome</keyword>
<accession>A0AAY5F5I1</accession>
<comment type="catalytic activity">
    <reaction evidence="22">
        <text>L-seryl-[protein] + ATP = O-phospho-L-seryl-[protein] + ADP + H(+)</text>
        <dbReference type="Rhea" id="RHEA:17989"/>
        <dbReference type="Rhea" id="RHEA-COMP:9863"/>
        <dbReference type="Rhea" id="RHEA-COMP:11604"/>
        <dbReference type="ChEBI" id="CHEBI:15378"/>
        <dbReference type="ChEBI" id="CHEBI:29999"/>
        <dbReference type="ChEBI" id="CHEBI:30616"/>
        <dbReference type="ChEBI" id="CHEBI:83421"/>
        <dbReference type="ChEBI" id="CHEBI:456216"/>
        <dbReference type="EC" id="2.7.11.13"/>
    </reaction>
</comment>
<dbReference type="Pfam" id="PF00433">
    <property type="entry name" value="Pkinase_C"/>
    <property type="match status" value="1"/>
</dbReference>
<dbReference type="Pfam" id="PF00069">
    <property type="entry name" value="Pkinase"/>
    <property type="match status" value="1"/>
</dbReference>
<dbReference type="InterPro" id="IPR037317">
    <property type="entry name" value="PKN1_HR1_2"/>
</dbReference>
<reference evidence="30" key="2">
    <citation type="submission" date="2025-08" db="UniProtKB">
        <authorList>
            <consortium name="Ensembl"/>
        </authorList>
    </citation>
    <scope>IDENTIFICATION</scope>
</reference>
<evidence type="ECO:0000256" key="25">
    <source>
        <dbReference type="SAM" id="Coils"/>
    </source>
</evidence>
<dbReference type="GO" id="GO:0031267">
    <property type="term" value="F:small GTPase binding"/>
    <property type="evidence" value="ECO:0007669"/>
    <property type="project" value="InterPro"/>
</dbReference>
<dbReference type="InterPro" id="IPR036274">
    <property type="entry name" value="HR1_rpt_sf"/>
</dbReference>
<name>A0AAY5F5I1_ELEEL</name>
<organism evidence="30 31">
    <name type="scientific">Electrophorus electricus</name>
    <name type="common">Electric eel</name>
    <name type="synonym">Gymnotus electricus</name>
    <dbReference type="NCBI Taxonomy" id="8005"/>
    <lineage>
        <taxon>Eukaryota</taxon>
        <taxon>Metazoa</taxon>
        <taxon>Chordata</taxon>
        <taxon>Craniata</taxon>
        <taxon>Vertebrata</taxon>
        <taxon>Euteleostomi</taxon>
        <taxon>Actinopterygii</taxon>
        <taxon>Neopterygii</taxon>
        <taxon>Teleostei</taxon>
        <taxon>Ostariophysi</taxon>
        <taxon>Gymnotiformes</taxon>
        <taxon>Gymnotoidei</taxon>
        <taxon>Gymnotidae</taxon>
        <taxon>Electrophorus</taxon>
    </lineage>
</organism>
<keyword evidence="10" id="KW-0597">Phosphoprotein</keyword>
<dbReference type="SMART" id="SM00742">
    <property type="entry name" value="Hr1"/>
    <property type="match status" value="3"/>
</dbReference>
<dbReference type="Gene3D" id="3.30.200.20">
    <property type="entry name" value="Phosphorylase Kinase, domain 1"/>
    <property type="match status" value="1"/>
</dbReference>
<comment type="catalytic activity">
    <reaction evidence="21">
        <text>L-threonyl-[protein] + ATP = O-phospho-L-threonyl-[protein] + ADP + H(+)</text>
        <dbReference type="Rhea" id="RHEA:46608"/>
        <dbReference type="Rhea" id="RHEA-COMP:11060"/>
        <dbReference type="Rhea" id="RHEA-COMP:11605"/>
        <dbReference type="ChEBI" id="CHEBI:15378"/>
        <dbReference type="ChEBI" id="CHEBI:30013"/>
        <dbReference type="ChEBI" id="CHEBI:30616"/>
        <dbReference type="ChEBI" id="CHEBI:61977"/>
        <dbReference type="ChEBI" id="CHEBI:456216"/>
        <dbReference type="EC" id="2.7.11.13"/>
    </reaction>
</comment>
<dbReference type="Ensembl" id="ENSEEET00000054960.1">
    <property type="protein sequence ID" value="ENSEEEP00000064215.1"/>
    <property type="gene ID" value="ENSEEEG00000019544.2"/>
</dbReference>
<evidence type="ECO:0000256" key="18">
    <source>
        <dbReference type="ARBA" id="ARBA00023136"/>
    </source>
</evidence>
<dbReference type="Proteomes" id="UP000314983">
    <property type="component" value="Chromosome 16"/>
</dbReference>
<dbReference type="InterPro" id="IPR011072">
    <property type="entry name" value="HR1_rho-bd"/>
</dbReference>
<dbReference type="GO" id="GO:0004697">
    <property type="term" value="F:diacylglycerol-dependent serine/threonine kinase activity"/>
    <property type="evidence" value="ECO:0007669"/>
    <property type="project" value="UniProtKB-EC"/>
</dbReference>
<evidence type="ECO:0000256" key="3">
    <source>
        <dbReference type="ARBA" id="ARBA00004370"/>
    </source>
</evidence>
<feature type="compositionally biased region" description="Acidic residues" evidence="26">
    <location>
        <begin position="961"/>
        <end position="974"/>
    </location>
</feature>
<reference evidence="30" key="3">
    <citation type="submission" date="2025-09" db="UniProtKB">
        <authorList>
            <consortium name="Ensembl"/>
        </authorList>
    </citation>
    <scope>IDENTIFICATION</scope>
</reference>
<keyword evidence="9" id="KW-0723">Serine/threonine-protein kinase</keyword>
<keyword evidence="19" id="KW-0804">Transcription</keyword>
<dbReference type="GO" id="GO:0007165">
    <property type="term" value="P:signal transduction"/>
    <property type="evidence" value="ECO:0007669"/>
    <property type="project" value="InterPro"/>
</dbReference>
<dbReference type="InterPro" id="IPR000961">
    <property type="entry name" value="AGC-kinase_C"/>
</dbReference>
<dbReference type="AlphaFoldDB" id="A0AAY5F5I1"/>
<evidence type="ECO:0000313" key="31">
    <source>
        <dbReference type="Proteomes" id="UP000314983"/>
    </source>
</evidence>
<dbReference type="FunFam" id="1.10.287.160:FF:000001">
    <property type="entry name" value="Putative serine/threonine-protein kinase N2"/>
    <property type="match status" value="1"/>
</dbReference>
<feature type="domain" description="AGC-kinase C-terminal" evidence="28">
    <location>
        <begin position="939"/>
        <end position="1006"/>
    </location>
</feature>
<evidence type="ECO:0000256" key="14">
    <source>
        <dbReference type="ARBA" id="ARBA00022777"/>
    </source>
</evidence>
<dbReference type="CDD" id="cd11622">
    <property type="entry name" value="HR1_PKN_1"/>
    <property type="match status" value="1"/>
</dbReference>
<evidence type="ECO:0000256" key="7">
    <source>
        <dbReference type="ARBA" id="ARBA00012429"/>
    </source>
</evidence>
<dbReference type="GO" id="GO:0032154">
    <property type="term" value="C:cleavage furrow"/>
    <property type="evidence" value="ECO:0007669"/>
    <property type="project" value="UniProtKB-SubCell"/>
</dbReference>
<dbReference type="GO" id="GO:0005737">
    <property type="term" value="C:cytoplasm"/>
    <property type="evidence" value="ECO:0007669"/>
    <property type="project" value="UniProtKB-SubCell"/>
</dbReference>
<gene>
    <name evidence="30" type="primary">pkn1a</name>
</gene>
<feature type="domain" description="REM-1" evidence="29">
    <location>
        <begin position="204"/>
        <end position="285"/>
    </location>
</feature>
<dbReference type="FunFam" id="1.10.287.160:FF:000003">
    <property type="entry name" value="Putative serine/threonine-protein kinase N2"/>
    <property type="match status" value="1"/>
</dbReference>
<feature type="coiled-coil region" evidence="25">
    <location>
        <begin position="78"/>
        <end position="105"/>
    </location>
</feature>
<dbReference type="PANTHER" id="PTHR24351">
    <property type="entry name" value="RIBOSOMAL PROTEIN S6 KINASE"/>
    <property type="match status" value="1"/>
</dbReference>
<evidence type="ECO:0000256" key="24">
    <source>
        <dbReference type="PROSITE-ProRule" id="PRU10141"/>
    </source>
</evidence>
<dbReference type="SUPFAM" id="SSF46585">
    <property type="entry name" value="HR1 repeat"/>
    <property type="match status" value="3"/>
</dbReference>
<sequence>MLTCLCVSELGFKRDSDPGGLSVLEQLGLDQGSDFSDASVQHRLDEQRERIRREIRKELKIKEGAENLRRATTDKRNAQQVENQLRTSNRRLDSLHAQLQELDAHIVVKGTDDARGECYDTPQSPGAESRASAHQERIAALERQLNIELKVKQGAENMIPIYANGSTKDKKMLQTAQQMLQDSKTKIDIIRMQIRKAVQAYEHNEDTQGKPDPCGLELRMEELRHHYRVEHAVAEGAKNVLRLLGASKVQDKKAMSEAQCRLSESSQRLDLLRSSLDQRLAELPEDHPKASLIKEELVLASSPTFSSRHGAPYLHNQYSTLCKPSPLTGRLQVTLLGCVGVLEVVPGRCRGSPVVLPCYGPGEGRSFMRGGKGLYSRSGSVSGKNTLKTDDLSSEVSAVLKLDNSVVGQTAWKTVGEQAWDQTFTIELERSREMEIAVYWRDYRSLCALKFLKLEDFLDNQKHRVQLELEPQGLLLAEVTFFNPVIDRVPRLKRQKKVFSKQQGKAFLRARQMNVDIGTWVRLLRNAIPTVNNTGTYSPSAISVDKLSLDCDSPMRVELRRDMSDSHTPVRERERERERERARERETERERQRERGMLISICFSYYNKEHLRLNSPPPHIHKGAVYLSPVSTIQVWLRGNYTPTYKTLEGPLLWSPVLQKDTVHCQMLLAINDFRLIAVLGRGHFGKVLLAEYKASGCMYAIKALKKGDIVARDEVESLMCEKRIFEIVNRSHHPFLVNLFACFQTPEHVCFVMEYTAGGDLMMHIHADVFTEPRAMFYAACVVLGLQFLHEHKILFPVKFKLDLKLDNLLLDTDGYVKIADFGLCKEGMGFGDKTSTFCGTPEFLAPEVLTDTSYTRAVDWWGLGVLIYEMLVGESPFPGDDEEEVFDSIVNDEVRYPRFLSSEAIAIMRRLLRRNPERRLGSGEKDAEEVKKQPFFRSMDWETLLQRKLPPPFVPSIGGEEDVSNFDDEFTTEEPALTPPREPRVLSRKDQDSFRDFDYVSDLC</sequence>
<evidence type="ECO:0000256" key="22">
    <source>
        <dbReference type="ARBA" id="ARBA00047470"/>
    </source>
</evidence>
<evidence type="ECO:0000256" key="4">
    <source>
        <dbReference type="ARBA" id="ARBA00004496"/>
    </source>
</evidence>
<keyword evidence="14" id="KW-0418">Kinase</keyword>
<dbReference type="SUPFAM" id="SSF49562">
    <property type="entry name" value="C2 domain (Calcium/lipid-binding domain, CaLB)"/>
    <property type="match status" value="1"/>
</dbReference>
<dbReference type="InterPro" id="IPR035892">
    <property type="entry name" value="C2_domain_sf"/>
</dbReference>
<evidence type="ECO:0000256" key="15">
    <source>
        <dbReference type="ARBA" id="ARBA00022840"/>
    </source>
</evidence>
<evidence type="ECO:0000256" key="1">
    <source>
        <dbReference type="ARBA" id="ARBA00004123"/>
    </source>
</evidence>
<protein>
    <recommendedName>
        <fullName evidence="7">protein kinase C</fullName>
        <ecNumber evidence="7">2.7.11.13</ecNumber>
    </recommendedName>
</protein>
<evidence type="ECO:0000256" key="10">
    <source>
        <dbReference type="ARBA" id="ARBA00022553"/>
    </source>
</evidence>
<keyword evidence="18" id="KW-0472">Membrane</keyword>
<evidence type="ECO:0000256" key="12">
    <source>
        <dbReference type="ARBA" id="ARBA00022737"/>
    </source>
</evidence>
<dbReference type="InterPro" id="IPR017892">
    <property type="entry name" value="Pkinase_C"/>
</dbReference>
<dbReference type="EC" id="2.7.11.13" evidence="7"/>
<keyword evidence="15 24" id="KW-0067">ATP-binding</keyword>
<evidence type="ECO:0000256" key="26">
    <source>
        <dbReference type="SAM" id="MobiDB-lite"/>
    </source>
</evidence>
<dbReference type="PROSITE" id="PS51285">
    <property type="entry name" value="AGC_KINASE_CTER"/>
    <property type="match status" value="1"/>
</dbReference>
<keyword evidence="13 24" id="KW-0547">Nucleotide-binding</keyword>
<keyword evidence="17 23" id="KW-0175">Coiled coil</keyword>
<dbReference type="InterPro" id="IPR017441">
    <property type="entry name" value="Protein_kinase_ATP_BS"/>
</dbReference>
<dbReference type="InterPro" id="IPR000719">
    <property type="entry name" value="Prot_kinase_dom"/>
</dbReference>
<feature type="domain" description="Protein kinase" evidence="27">
    <location>
        <begin position="674"/>
        <end position="938"/>
    </location>
</feature>
<dbReference type="GO" id="GO:0030496">
    <property type="term" value="C:midbody"/>
    <property type="evidence" value="ECO:0007669"/>
    <property type="project" value="UniProtKB-SubCell"/>
</dbReference>